<dbReference type="Proteomes" id="UP000716291">
    <property type="component" value="Unassembled WGS sequence"/>
</dbReference>
<dbReference type="AlphaFoldDB" id="A0A9P7BJR6"/>
<dbReference type="EMBL" id="JAANQT010008573">
    <property type="protein sequence ID" value="KAG1280979.1"/>
    <property type="molecule type" value="Genomic_DNA"/>
</dbReference>
<organism evidence="1 2">
    <name type="scientific">Rhizopus oryzae</name>
    <name type="common">Mucormycosis agent</name>
    <name type="synonym">Rhizopus arrhizus var. delemar</name>
    <dbReference type="NCBI Taxonomy" id="64495"/>
    <lineage>
        <taxon>Eukaryota</taxon>
        <taxon>Fungi</taxon>
        <taxon>Fungi incertae sedis</taxon>
        <taxon>Mucoromycota</taxon>
        <taxon>Mucoromycotina</taxon>
        <taxon>Mucoromycetes</taxon>
        <taxon>Mucorales</taxon>
        <taxon>Mucorineae</taxon>
        <taxon>Rhizopodaceae</taxon>
        <taxon>Rhizopus</taxon>
    </lineage>
</organism>
<gene>
    <name evidence="1" type="ORF">G6F64_014493</name>
</gene>
<keyword evidence="2" id="KW-1185">Reference proteome</keyword>
<comment type="caution">
    <text evidence="1">The sequence shown here is derived from an EMBL/GenBank/DDBJ whole genome shotgun (WGS) entry which is preliminary data.</text>
</comment>
<sequence>MLVDQAAQQRQVGAGHRPLLRDAGFRAGEFGFQQAVQAQQGRMAAQRAARERPGHGRAWLHAQFAEHHIEQVQRRMALILLLQEFQPGFDLTGRAVVGQQLLGHQARVFRGIGHHRLQVQAFTLGVLLHQGQARAQHGRAYHRAFAQ</sequence>
<name>A0A9P7BJR6_RHIOR</name>
<accession>A0A9P7BJR6</accession>
<proteinExistence type="predicted"/>
<reference evidence="1" key="1">
    <citation type="journal article" date="2020" name="Microb. Genom.">
        <title>Genetic diversity of clinical and environmental Mucorales isolates obtained from an investigation of mucormycosis cases among solid organ transplant recipients.</title>
        <authorList>
            <person name="Nguyen M.H."/>
            <person name="Kaul D."/>
            <person name="Muto C."/>
            <person name="Cheng S.J."/>
            <person name="Richter R.A."/>
            <person name="Bruno V.M."/>
            <person name="Liu G."/>
            <person name="Beyhan S."/>
            <person name="Sundermann A.J."/>
            <person name="Mounaud S."/>
            <person name="Pasculle A.W."/>
            <person name="Nierman W.C."/>
            <person name="Driscoll E."/>
            <person name="Cumbie R."/>
            <person name="Clancy C.J."/>
            <person name="Dupont C.L."/>
        </authorList>
    </citation>
    <scope>NUCLEOTIDE SEQUENCE</scope>
    <source>
        <strain evidence="1">GL11</strain>
    </source>
</reference>
<evidence type="ECO:0000313" key="1">
    <source>
        <dbReference type="EMBL" id="KAG1280979.1"/>
    </source>
</evidence>
<protein>
    <submittedName>
        <fullName evidence="1">Uncharacterized protein</fullName>
    </submittedName>
</protein>
<evidence type="ECO:0000313" key="2">
    <source>
        <dbReference type="Proteomes" id="UP000716291"/>
    </source>
</evidence>